<sequence>MVQPYNYSLNIRSPGEAFMQGIQMGQAARLMQEQQAEIEQKKLERQRADQQAQQMQSDLQDYTTAPTPQKLANLYLRYPAMKESLNAYSQTLSDADKKTTTEFATQAFGLNRSGKTEDLMGLFDRYIAASENSRPELTRIFKDAKDTISKIDDPAAREALIGSVLANTGKDGLELYDKIWSSNLDLDTSVIKNIVALGYKPGTPEFQAELRKQMDKITITRPDGTFIQGTPDEIRDVLGQGGGKVLPRVSTLEEARKLPPGTRFIGPDGNPYEVPAKGGQTAPPSGTFQGQ</sequence>
<proteinExistence type="predicted"/>
<accession>A0A6J7X8V9</accession>
<feature type="compositionally biased region" description="Polar residues" evidence="2">
    <location>
        <begin position="282"/>
        <end position="291"/>
    </location>
</feature>
<evidence type="ECO:0000313" key="3">
    <source>
        <dbReference type="EMBL" id="CAB5225312.1"/>
    </source>
</evidence>
<gene>
    <name evidence="3" type="ORF">UFOVP749_3</name>
</gene>
<evidence type="ECO:0000256" key="2">
    <source>
        <dbReference type="SAM" id="MobiDB-lite"/>
    </source>
</evidence>
<dbReference type="EMBL" id="LR798344">
    <property type="protein sequence ID" value="CAB5225312.1"/>
    <property type="molecule type" value="Genomic_DNA"/>
</dbReference>
<reference evidence="3" key="1">
    <citation type="submission" date="2020-05" db="EMBL/GenBank/DDBJ databases">
        <authorList>
            <person name="Chiriac C."/>
            <person name="Salcher M."/>
            <person name="Ghai R."/>
            <person name="Kavagutti S V."/>
        </authorList>
    </citation>
    <scope>NUCLEOTIDE SEQUENCE</scope>
</reference>
<feature type="coiled-coil region" evidence="1">
    <location>
        <begin position="24"/>
        <end position="65"/>
    </location>
</feature>
<keyword evidence="1" id="KW-0175">Coiled coil</keyword>
<organism evidence="3">
    <name type="scientific">uncultured Caudovirales phage</name>
    <dbReference type="NCBI Taxonomy" id="2100421"/>
    <lineage>
        <taxon>Viruses</taxon>
        <taxon>Duplodnaviria</taxon>
        <taxon>Heunggongvirae</taxon>
        <taxon>Uroviricota</taxon>
        <taxon>Caudoviricetes</taxon>
        <taxon>Peduoviridae</taxon>
        <taxon>Maltschvirus</taxon>
        <taxon>Maltschvirus maltsch</taxon>
    </lineage>
</organism>
<protein>
    <submittedName>
        <fullName evidence="3">Uncharacterized protein</fullName>
    </submittedName>
</protein>
<evidence type="ECO:0000256" key="1">
    <source>
        <dbReference type="SAM" id="Coils"/>
    </source>
</evidence>
<name>A0A6J7X8V9_9CAUD</name>
<feature type="region of interest" description="Disordered" evidence="2">
    <location>
        <begin position="258"/>
        <end position="291"/>
    </location>
</feature>